<dbReference type="VEuPathDB" id="VectorBase:ACUA015854"/>
<reference evidence="5" key="1">
    <citation type="submission" date="2013-09" db="EMBL/GenBank/DDBJ databases">
        <title>The Genome Sequence of Anopheles culicifacies species A.</title>
        <authorList>
            <consortium name="The Broad Institute Genomics Platform"/>
            <person name="Neafsey D.E."/>
            <person name="Besansky N."/>
            <person name="Howell P."/>
            <person name="Walton C."/>
            <person name="Young S.K."/>
            <person name="Zeng Q."/>
            <person name="Gargeya S."/>
            <person name="Fitzgerald M."/>
            <person name="Haas B."/>
            <person name="Abouelleil A."/>
            <person name="Allen A.W."/>
            <person name="Alvarado L."/>
            <person name="Arachchi H.M."/>
            <person name="Berlin A.M."/>
            <person name="Chapman S.B."/>
            <person name="Gainer-Dewar J."/>
            <person name="Goldberg J."/>
            <person name="Griggs A."/>
            <person name="Gujja S."/>
            <person name="Hansen M."/>
            <person name="Howarth C."/>
            <person name="Imamovic A."/>
            <person name="Ireland A."/>
            <person name="Larimer J."/>
            <person name="McCowan C."/>
            <person name="Murphy C."/>
            <person name="Pearson M."/>
            <person name="Poon T.W."/>
            <person name="Priest M."/>
            <person name="Roberts A."/>
            <person name="Saif S."/>
            <person name="Shea T."/>
            <person name="Sisk P."/>
            <person name="Sykes S."/>
            <person name="Wortman J."/>
            <person name="Nusbaum C."/>
            <person name="Birren B."/>
        </authorList>
    </citation>
    <scope>NUCLEOTIDE SEQUENCE [LARGE SCALE GENOMIC DNA]</scope>
    <source>
        <strain evidence="5">A-37</strain>
    </source>
</reference>
<dbReference type="PRINTS" id="PR00080">
    <property type="entry name" value="SDRFAMILY"/>
</dbReference>
<sequence>MEKWIGKVALVTGASAGIGQDVALALANAGMIVIGIARRAELITMLSTKVTGTGKIYAKKCDVSNEGEIMETINWIRREFGGVDVLINNAGIYRYQFITQSETSDFRDTFNVNVLATCIFIREVVKDMKAREAYGHIVVLNSMLGQRIPDVSVPLFGVYPASKYALVGLTEVLRQELNFLKMPIKVTSVHPGMVETDMIKVFESKLAERLPKLQAKDITASIIHCLETPPEVRRKQLQLGENLKSIPGVFITVRHCPFCFDGTGGGRGRSWTLRDGPEPLITSKLATLVHRFRQLLVKRFGQKDGTDGTDKHDQSHRHER</sequence>
<dbReference type="FunFam" id="3.40.50.720:FF:000047">
    <property type="entry name" value="NADP-dependent L-serine/L-allo-threonine dehydrogenase"/>
    <property type="match status" value="1"/>
</dbReference>
<dbReference type="PANTHER" id="PTHR43115:SF4">
    <property type="entry name" value="DEHYDROGENASE_REDUCTASE SDR FAMILY MEMBER 11"/>
    <property type="match status" value="1"/>
</dbReference>
<dbReference type="PRINTS" id="PR00081">
    <property type="entry name" value="GDHRDH"/>
</dbReference>
<organism evidence="4 5">
    <name type="scientific">Anopheles culicifacies</name>
    <dbReference type="NCBI Taxonomy" id="139723"/>
    <lineage>
        <taxon>Eukaryota</taxon>
        <taxon>Metazoa</taxon>
        <taxon>Ecdysozoa</taxon>
        <taxon>Arthropoda</taxon>
        <taxon>Hexapoda</taxon>
        <taxon>Insecta</taxon>
        <taxon>Pterygota</taxon>
        <taxon>Neoptera</taxon>
        <taxon>Endopterygota</taxon>
        <taxon>Diptera</taxon>
        <taxon>Nematocera</taxon>
        <taxon>Culicoidea</taxon>
        <taxon>Culicidae</taxon>
        <taxon>Anophelinae</taxon>
        <taxon>Anopheles</taxon>
        <taxon>culicifacies species complex</taxon>
    </lineage>
</organism>
<dbReference type="EMBL" id="AXCM01002248">
    <property type="status" value="NOT_ANNOTATED_CDS"/>
    <property type="molecule type" value="Genomic_DNA"/>
</dbReference>
<evidence type="ECO:0000313" key="4">
    <source>
        <dbReference type="EnsemblMetazoa" id="ACUA015854-PA"/>
    </source>
</evidence>
<keyword evidence="2" id="KW-0560">Oxidoreductase</keyword>
<evidence type="ECO:0000256" key="1">
    <source>
        <dbReference type="ARBA" id="ARBA00006484"/>
    </source>
</evidence>
<accession>A0A182MDV3</accession>
<evidence type="ECO:0000256" key="2">
    <source>
        <dbReference type="ARBA" id="ARBA00023002"/>
    </source>
</evidence>
<dbReference type="STRING" id="139723.A0A182MDV3"/>
<dbReference type="GO" id="GO:0016616">
    <property type="term" value="F:oxidoreductase activity, acting on the CH-OH group of donors, NAD or NADP as acceptor"/>
    <property type="evidence" value="ECO:0007669"/>
    <property type="project" value="UniProtKB-ARBA"/>
</dbReference>
<evidence type="ECO:0000256" key="3">
    <source>
        <dbReference type="RuleBase" id="RU000363"/>
    </source>
</evidence>
<keyword evidence="5" id="KW-1185">Reference proteome</keyword>
<comment type="similarity">
    <text evidence="1 3">Belongs to the short-chain dehydrogenases/reductases (SDR) family.</text>
</comment>
<reference evidence="4" key="2">
    <citation type="submission" date="2020-05" db="UniProtKB">
        <authorList>
            <consortium name="EnsemblMetazoa"/>
        </authorList>
    </citation>
    <scope>IDENTIFICATION</scope>
    <source>
        <strain evidence="4">A-37</strain>
    </source>
</reference>
<evidence type="ECO:0000313" key="5">
    <source>
        <dbReference type="Proteomes" id="UP000075883"/>
    </source>
</evidence>
<proteinExistence type="inferred from homology"/>
<dbReference type="PANTHER" id="PTHR43115">
    <property type="entry name" value="DEHYDROGENASE/REDUCTASE SDR FAMILY MEMBER 11"/>
    <property type="match status" value="1"/>
</dbReference>
<name>A0A182MDV3_9DIPT</name>
<dbReference type="Proteomes" id="UP000075883">
    <property type="component" value="Unassembled WGS sequence"/>
</dbReference>
<dbReference type="InterPro" id="IPR036291">
    <property type="entry name" value="NAD(P)-bd_dom_sf"/>
</dbReference>
<dbReference type="InterPro" id="IPR002347">
    <property type="entry name" value="SDR_fam"/>
</dbReference>
<dbReference type="SUPFAM" id="SSF51735">
    <property type="entry name" value="NAD(P)-binding Rossmann-fold domains"/>
    <property type="match status" value="1"/>
</dbReference>
<dbReference type="AlphaFoldDB" id="A0A182MDV3"/>
<dbReference type="Pfam" id="PF00106">
    <property type="entry name" value="adh_short"/>
    <property type="match status" value="1"/>
</dbReference>
<dbReference type="Gene3D" id="3.40.50.720">
    <property type="entry name" value="NAD(P)-binding Rossmann-like Domain"/>
    <property type="match status" value="1"/>
</dbReference>
<dbReference type="EnsemblMetazoa" id="ACUA015854-RA">
    <property type="protein sequence ID" value="ACUA015854-PA"/>
    <property type="gene ID" value="ACUA015854"/>
</dbReference>
<protein>
    <submittedName>
        <fullName evidence="4">Uncharacterized protein</fullName>
    </submittedName>
</protein>